<name>A0A2N5TDQ5_9BASI</name>
<gene>
    <name evidence="1" type="ORF">PCASD_12374</name>
</gene>
<dbReference type="AlphaFoldDB" id="A0A2N5TDQ5"/>
<proteinExistence type="predicted"/>
<reference evidence="1 2" key="1">
    <citation type="submission" date="2017-11" db="EMBL/GenBank/DDBJ databases">
        <title>De novo assembly and phasing of dikaryotic genomes from two isolates of Puccinia coronata f. sp. avenae, the causal agent of oat crown rust.</title>
        <authorList>
            <person name="Miller M.E."/>
            <person name="Zhang Y."/>
            <person name="Omidvar V."/>
            <person name="Sperschneider J."/>
            <person name="Schwessinger B."/>
            <person name="Raley C."/>
            <person name="Palmer J.M."/>
            <person name="Garnica D."/>
            <person name="Upadhyaya N."/>
            <person name="Rathjen J."/>
            <person name="Taylor J.M."/>
            <person name="Park R.F."/>
            <person name="Dodds P.N."/>
            <person name="Hirsch C.D."/>
            <person name="Kianian S.F."/>
            <person name="Figueroa M."/>
        </authorList>
    </citation>
    <scope>NUCLEOTIDE SEQUENCE [LARGE SCALE GENOMIC DNA]</scope>
    <source>
        <strain evidence="1">12SD80</strain>
    </source>
</reference>
<dbReference type="Proteomes" id="UP000235392">
    <property type="component" value="Unassembled WGS sequence"/>
</dbReference>
<accession>A0A2N5TDQ5</accession>
<evidence type="ECO:0000313" key="2">
    <source>
        <dbReference type="Proteomes" id="UP000235392"/>
    </source>
</evidence>
<protein>
    <submittedName>
        <fullName evidence="1">Uncharacterized protein</fullName>
    </submittedName>
</protein>
<comment type="caution">
    <text evidence="1">The sequence shown here is derived from an EMBL/GenBank/DDBJ whole genome shotgun (WGS) entry which is preliminary data.</text>
</comment>
<evidence type="ECO:0000313" key="1">
    <source>
        <dbReference type="EMBL" id="PLW23626.1"/>
    </source>
</evidence>
<organism evidence="1 2">
    <name type="scientific">Puccinia coronata f. sp. avenae</name>
    <dbReference type="NCBI Taxonomy" id="200324"/>
    <lineage>
        <taxon>Eukaryota</taxon>
        <taxon>Fungi</taxon>
        <taxon>Dikarya</taxon>
        <taxon>Basidiomycota</taxon>
        <taxon>Pucciniomycotina</taxon>
        <taxon>Pucciniomycetes</taxon>
        <taxon>Pucciniales</taxon>
        <taxon>Pucciniaceae</taxon>
        <taxon>Puccinia</taxon>
    </lineage>
</organism>
<dbReference type="EMBL" id="PGCI01000628">
    <property type="protein sequence ID" value="PLW23626.1"/>
    <property type="molecule type" value="Genomic_DNA"/>
</dbReference>
<sequence length="239" mass="26119">MQQRTQHHPIFYVLISEPWRRVPATKAALMPCNGHCVAHRAGLSCVSPLPSLSLHHVVTPAQTSAIKPQVIPLSTLTPASSFSQALRLTDHRKWWCMEVKQATFCPKPLGKQLPAARELSCLLPESSRQAGSCLLPETSWQGGSFLLPETSRRAGSYMFPRALGEQVATCCPRALLLAARELSCLLPESSRQAGSCLLPETSRQGGSYLLPETSRRAGSCYLLPKNSWQAGSYLLPKSS</sequence>